<organism evidence="2">
    <name type="scientific">uncultured Ramlibacter sp</name>
    <dbReference type="NCBI Taxonomy" id="260755"/>
    <lineage>
        <taxon>Bacteria</taxon>
        <taxon>Pseudomonadati</taxon>
        <taxon>Pseudomonadota</taxon>
        <taxon>Betaproteobacteria</taxon>
        <taxon>Burkholderiales</taxon>
        <taxon>Comamonadaceae</taxon>
        <taxon>Ramlibacter</taxon>
        <taxon>environmental samples</taxon>
    </lineage>
</organism>
<sequence>DQAFPSPCLARACRDRGLGHQLRRHQGRAGRTAPTALRDAALPAGVPAGSLVPAATAGPSGEHRRLRSPDRRGPVRLAVHRNERPHLTGPGFAGGADAGVLHDRPGDVARGRASSLLPGSRRRLGSGRPGDRGLAHRRRHHLGRALPGLAGRPVLGRRKHGCQARRQHEHAGVRGLVKRLRRAGAVGPVAGDGGLGHHGAERQAGVGGHLGGRVVAVMGQHPLRLCRLGLVAVPLPGRGHRPHGTPRAGVRHGCRGRLAGRAPAGMETARGGARAVGAGHQPVLAAPSAGRVRGSLRL</sequence>
<protein>
    <submittedName>
        <fullName evidence="2">Permease of the drug/metabolite transporter (DMT) superfamily</fullName>
    </submittedName>
</protein>
<evidence type="ECO:0000313" key="2">
    <source>
        <dbReference type="EMBL" id="CAA9430726.1"/>
    </source>
</evidence>
<feature type="non-terminal residue" evidence="2">
    <location>
        <position position="298"/>
    </location>
</feature>
<reference evidence="2" key="1">
    <citation type="submission" date="2020-02" db="EMBL/GenBank/DDBJ databases">
        <authorList>
            <person name="Meier V. D."/>
        </authorList>
    </citation>
    <scope>NUCLEOTIDE SEQUENCE</scope>
    <source>
        <strain evidence="2">AVDCRST_MAG51</strain>
    </source>
</reference>
<feature type="compositionally biased region" description="Basic and acidic residues" evidence="1">
    <location>
        <begin position="100"/>
        <end position="110"/>
    </location>
</feature>
<evidence type="ECO:0000256" key="1">
    <source>
        <dbReference type="SAM" id="MobiDB-lite"/>
    </source>
</evidence>
<feature type="compositionally biased region" description="Basic and acidic residues" evidence="1">
    <location>
        <begin position="61"/>
        <end position="73"/>
    </location>
</feature>
<dbReference type="EMBL" id="CADCUX010000558">
    <property type="protein sequence ID" value="CAA9430726.1"/>
    <property type="molecule type" value="Genomic_DNA"/>
</dbReference>
<name>A0A6J4Q4V8_9BURK</name>
<accession>A0A6J4Q4V8</accession>
<feature type="non-terminal residue" evidence="2">
    <location>
        <position position="1"/>
    </location>
</feature>
<proteinExistence type="predicted"/>
<feature type="region of interest" description="Disordered" evidence="1">
    <location>
        <begin position="44"/>
        <end position="134"/>
    </location>
</feature>
<gene>
    <name evidence="2" type="ORF">AVDCRST_MAG51-2654</name>
</gene>
<dbReference type="AlphaFoldDB" id="A0A6J4Q4V8"/>